<name>A0AAD9LFS1_BABDI</name>
<evidence type="ECO:0000256" key="3">
    <source>
        <dbReference type="SAM" id="MobiDB-lite"/>
    </source>
</evidence>
<dbReference type="SMART" id="SM00544">
    <property type="entry name" value="MA3"/>
    <property type="match status" value="1"/>
</dbReference>
<dbReference type="Pfam" id="PF02847">
    <property type="entry name" value="MA3"/>
    <property type="match status" value="1"/>
</dbReference>
<feature type="region of interest" description="Disordered" evidence="3">
    <location>
        <begin position="1"/>
        <end position="89"/>
    </location>
</feature>
<evidence type="ECO:0000313" key="5">
    <source>
        <dbReference type="EMBL" id="KAK1934958.1"/>
    </source>
</evidence>
<dbReference type="EMBL" id="JAHBMH010000062">
    <property type="protein sequence ID" value="KAK1934958.1"/>
    <property type="molecule type" value="Genomic_DNA"/>
</dbReference>
<feature type="region of interest" description="Disordered" evidence="3">
    <location>
        <begin position="150"/>
        <end position="191"/>
    </location>
</feature>
<feature type="compositionally biased region" description="Acidic residues" evidence="3">
    <location>
        <begin position="180"/>
        <end position="191"/>
    </location>
</feature>
<evidence type="ECO:0000313" key="6">
    <source>
        <dbReference type="Proteomes" id="UP001195914"/>
    </source>
</evidence>
<comment type="subcellular location">
    <subcellularLocation>
        <location evidence="1">Nucleus</location>
    </subcellularLocation>
</comment>
<keyword evidence="6" id="KW-1185">Reference proteome</keyword>
<evidence type="ECO:0000259" key="4">
    <source>
        <dbReference type="PROSITE" id="PS51366"/>
    </source>
</evidence>
<dbReference type="InterPro" id="IPR003891">
    <property type="entry name" value="Initiation_fac_eIF4g_MI"/>
</dbReference>
<reference evidence="5" key="2">
    <citation type="submission" date="2021-05" db="EMBL/GenBank/DDBJ databases">
        <authorList>
            <person name="Pain A."/>
        </authorList>
    </citation>
    <scope>NUCLEOTIDE SEQUENCE</scope>
    <source>
        <strain evidence="5">1802A</strain>
    </source>
</reference>
<dbReference type="Gene3D" id="1.25.40.180">
    <property type="match status" value="1"/>
</dbReference>
<dbReference type="GO" id="GO:0003723">
    <property type="term" value="F:RNA binding"/>
    <property type="evidence" value="ECO:0007669"/>
    <property type="project" value="TreeGrafter"/>
</dbReference>
<dbReference type="PANTHER" id="PTHR18034:SF4">
    <property type="entry name" value="NUCLEOLAR MIF4G DOMAIN-CONTAINING PROTEIN 1"/>
    <property type="match status" value="1"/>
</dbReference>
<sequence>MGNQKSQDTTEDDPRYQTKKYKMRKAIRKAERKSAKQRHHINMLEWKQRHKQSKGSLSSVRQDEPTIKKPKQGALVQHESLPISTKKSKEKTYEDLELEYLERQLLKNKKGVDKEQDLFSTLRSEFVNDGFDEDFLDFLSSLNDLAEGKKRTSLKAPPEPASLHTSSNVSEDDVARESDPSMDEDYDHDDDLDEERQNIDQATNEGRKRVKFNLPAAKQSKATNDNTVLSATNIGGNKSEIGNISEVEFNKRQMGLLNRISEGNFITVVKELIGMYTKVLSIDAGEVLADARLHVADNLIKDLCGCTVKMVIENEGTVVSLVAIHTALICALCNTIGINVGYMYCDMLIKTMEKSLPILFKNEGNHLSEAKLVVRNCVMSFAVMSHFDMLDIETIFFLFKNIPRDGLTDHIAQILMVLLRYTGELRSRGNHLYNTGHKMKSQNQSAFNSTIEHLNHLLDQYKKTHGDITQSRLRFFEQEIQSFKLSKEKKPLDTFEFLKNHLKVEFRYQGGATNPQIDHKTLMKFTKAFDSTKSSSHTILKNLNTSSILSVKSSIKDDPNSTTHLLQKANALRLYSNCQKSTFVAIMGALDPDHAVERIMDIGFKSTQYTEVVNTVIHSLMCEKLYNAFYTAVITKLARLPSATGKRFTRACVCSLIANIEHLHEKKPRKCSHLGRFFASLVVGNVLELKLLKFLKKEYIDSTSVEAFMMSPSVNDEELVIAQLLSIKNEDVYELICELWYDYLQDHCMEKLVSSNSGSVIMEACRRIFTTNTTS</sequence>
<reference evidence="5" key="1">
    <citation type="journal article" date="2014" name="Nucleic Acids Res.">
        <title>The evolutionary dynamics of variant antigen genes in Babesia reveal a history of genomic innovation underlying host-parasite interaction.</title>
        <authorList>
            <person name="Jackson A.P."/>
            <person name="Otto T.D."/>
            <person name="Darby A."/>
            <person name="Ramaprasad A."/>
            <person name="Xia D."/>
            <person name="Echaide I.E."/>
            <person name="Farber M."/>
            <person name="Gahlot S."/>
            <person name="Gamble J."/>
            <person name="Gupta D."/>
            <person name="Gupta Y."/>
            <person name="Jackson L."/>
            <person name="Malandrin L."/>
            <person name="Malas T.B."/>
            <person name="Moussa E."/>
            <person name="Nair M."/>
            <person name="Reid A.J."/>
            <person name="Sanders M."/>
            <person name="Sharma J."/>
            <person name="Tracey A."/>
            <person name="Quail M.A."/>
            <person name="Weir W."/>
            <person name="Wastling J.M."/>
            <person name="Hall N."/>
            <person name="Willadsen P."/>
            <person name="Lingelbach K."/>
            <person name="Shiels B."/>
            <person name="Tait A."/>
            <person name="Berriman M."/>
            <person name="Allred D.R."/>
            <person name="Pain A."/>
        </authorList>
    </citation>
    <scope>NUCLEOTIDE SEQUENCE</scope>
    <source>
        <strain evidence="5">1802A</strain>
    </source>
</reference>
<feature type="domain" description="MI" evidence="4">
    <location>
        <begin position="577"/>
        <end position="697"/>
    </location>
</feature>
<dbReference type="InterPro" id="IPR050781">
    <property type="entry name" value="CWC22_splicing_factor"/>
</dbReference>
<feature type="compositionally biased region" description="Basic residues" evidence="3">
    <location>
        <begin position="17"/>
        <end position="27"/>
    </location>
</feature>
<dbReference type="Proteomes" id="UP001195914">
    <property type="component" value="Unassembled WGS sequence"/>
</dbReference>
<dbReference type="PROSITE" id="PS51366">
    <property type="entry name" value="MI"/>
    <property type="match status" value="1"/>
</dbReference>
<protein>
    <recommendedName>
        <fullName evidence="4">MI domain-containing protein</fullName>
    </recommendedName>
</protein>
<dbReference type="GO" id="GO:0042274">
    <property type="term" value="P:ribosomal small subunit biogenesis"/>
    <property type="evidence" value="ECO:0007669"/>
    <property type="project" value="TreeGrafter"/>
</dbReference>
<dbReference type="PANTHER" id="PTHR18034">
    <property type="entry name" value="CELL CYCLE CONTROL PROTEIN CWF22-RELATED"/>
    <property type="match status" value="1"/>
</dbReference>
<organism evidence="5 6">
    <name type="scientific">Babesia divergens</name>
    <dbReference type="NCBI Taxonomy" id="32595"/>
    <lineage>
        <taxon>Eukaryota</taxon>
        <taxon>Sar</taxon>
        <taxon>Alveolata</taxon>
        <taxon>Apicomplexa</taxon>
        <taxon>Aconoidasida</taxon>
        <taxon>Piroplasmida</taxon>
        <taxon>Babesiidae</taxon>
        <taxon>Babesia</taxon>
    </lineage>
</organism>
<evidence type="ECO:0000256" key="2">
    <source>
        <dbReference type="ARBA" id="ARBA00023242"/>
    </source>
</evidence>
<evidence type="ECO:0000256" key="1">
    <source>
        <dbReference type="ARBA" id="ARBA00004123"/>
    </source>
</evidence>
<dbReference type="AlphaFoldDB" id="A0AAD9LFS1"/>
<dbReference type="GO" id="GO:0005730">
    <property type="term" value="C:nucleolus"/>
    <property type="evidence" value="ECO:0007669"/>
    <property type="project" value="TreeGrafter"/>
</dbReference>
<comment type="caution">
    <text evidence="5">The sequence shown here is derived from an EMBL/GenBank/DDBJ whole genome shotgun (WGS) entry which is preliminary data.</text>
</comment>
<proteinExistence type="predicted"/>
<keyword evidence="2" id="KW-0539">Nucleus</keyword>
<accession>A0AAD9LFS1</accession>
<gene>
    <name evidence="5" type="ORF">X943_003820</name>
</gene>